<protein>
    <submittedName>
        <fullName evidence="2">Uncharacterized protein</fullName>
    </submittedName>
</protein>
<proteinExistence type="predicted"/>
<evidence type="ECO:0000313" key="2">
    <source>
        <dbReference type="EMBL" id="RDI61010.1"/>
    </source>
</evidence>
<evidence type="ECO:0000256" key="1">
    <source>
        <dbReference type="SAM" id="Phobius"/>
    </source>
</evidence>
<reference evidence="2 3" key="1">
    <citation type="submission" date="2018-07" db="EMBL/GenBank/DDBJ databases">
        <title>Genomic Encyclopedia of Type Strains, Phase IV (KMG-IV): sequencing the most valuable type-strain genomes for metagenomic binning, comparative biology and taxonomic classification.</title>
        <authorList>
            <person name="Goeker M."/>
        </authorList>
    </citation>
    <scope>NUCLEOTIDE SEQUENCE [LARGE SCALE GENOMIC DNA]</scope>
    <source>
        <strain evidence="2 3">DSM 14364</strain>
    </source>
</reference>
<dbReference type="AlphaFoldDB" id="A0A370HRT2"/>
<dbReference type="RefSeq" id="WP_170151416.1">
    <property type="nucleotide sequence ID" value="NZ_QQBB01000002.1"/>
</dbReference>
<comment type="caution">
    <text evidence="2">The sequence shown here is derived from an EMBL/GenBank/DDBJ whole genome shotgun (WGS) entry which is preliminary data.</text>
</comment>
<name>A0A370HRT2_9HYPH</name>
<organism evidence="2 3">
    <name type="scientific">Microvirga subterranea</name>
    <dbReference type="NCBI Taxonomy" id="186651"/>
    <lineage>
        <taxon>Bacteria</taxon>
        <taxon>Pseudomonadati</taxon>
        <taxon>Pseudomonadota</taxon>
        <taxon>Alphaproteobacteria</taxon>
        <taxon>Hyphomicrobiales</taxon>
        <taxon>Methylobacteriaceae</taxon>
        <taxon>Microvirga</taxon>
    </lineage>
</organism>
<dbReference type="EMBL" id="QQBB01000002">
    <property type="protein sequence ID" value="RDI61010.1"/>
    <property type="molecule type" value="Genomic_DNA"/>
</dbReference>
<accession>A0A370HRT2</accession>
<sequence>MDGFLWGFVIVGGPVLLGLAIFLFGSRRRRLNRTEQAIADQQAHQNWGKEEIR</sequence>
<keyword evidence="3" id="KW-1185">Reference proteome</keyword>
<feature type="transmembrane region" description="Helical" evidence="1">
    <location>
        <begin position="6"/>
        <end position="25"/>
    </location>
</feature>
<evidence type="ECO:0000313" key="3">
    <source>
        <dbReference type="Proteomes" id="UP000254925"/>
    </source>
</evidence>
<gene>
    <name evidence="2" type="ORF">DES45_102400</name>
</gene>
<keyword evidence="1" id="KW-0472">Membrane</keyword>
<keyword evidence="1" id="KW-0812">Transmembrane</keyword>
<dbReference type="Proteomes" id="UP000254925">
    <property type="component" value="Unassembled WGS sequence"/>
</dbReference>
<keyword evidence="1" id="KW-1133">Transmembrane helix</keyword>